<dbReference type="Gene3D" id="3.30.70.270">
    <property type="match status" value="1"/>
</dbReference>
<dbReference type="GO" id="GO:0006281">
    <property type="term" value="P:DNA repair"/>
    <property type="evidence" value="ECO:0007669"/>
    <property type="project" value="UniProtKB-UniRule"/>
</dbReference>
<dbReference type="AlphaFoldDB" id="A0A316AHJ6"/>
<dbReference type="GO" id="GO:0003887">
    <property type="term" value="F:DNA-directed DNA polymerase activity"/>
    <property type="evidence" value="ECO:0007669"/>
    <property type="project" value="UniProtKB-UniRule"/>
</dbReference>
<keyword evidence="9" id="KW-1185">Reference proteome</keyword>
<dbReference type="Gene3D" id="1.10.150.20">
    <property type="entry name" value="5' to 3' exonuclease, C-terminal subdomain"/>
    <property type="match status" value="1"/>
</dbReference>
<dbReference type="Pfam" id="PF11799">
    <property type="entry name" value="IMS_C"/>
    <property type="match status" value="1"/>
</dbReference>
<dbReference type="Proteomes" id="UP000254051">
    <property type="component" value="Unassembled WGS sequence"/>
</dbReference>
<dbReference type="InterPro" id="IPR043128">
    <property type="entry name" value="Rev_trsase/Diguanyl_cyclase"/>
</dbReference>
<evidence type="ECO:0000256" key="2">
    <source>
        <dbReference type="ARBA" id="ARBA00022457"/>
    </source>
</evidence>
<keyword evidence="6" id="KW-0235">DNA replication</keyword>
<evidence type="ECO:0000259" key="7">
    <source>
        <dbReference type="PROSITE" id="PS50173"/>
    </source>
</evidence>
<comment type="cofactor">
    <cofactor evidence="6">
        <name>Mg(2+)</name>
        <dbReference type="ChEBI" id="CHEBI:18420"/>
    </cofactor>
    <text evidence="6">Binds 2 magnesium ions per subunit.</text>
</comment>
<keyword evidence="6" id="KW-0963">Cytoplasm</keyword>
<dbReference type="InterPro" id="IPR022880">
    <property type="entry name" value="DNApol_IV"/>
</dbReference>
<dbReference type="EC" id="2.7.7.7" evidence="6"/>
<keyword evidence="6" id="KW-0234">DNA repair</keyword>
<evidence type="ECO:0000313" key="8">
    <source>
        <dbReference type="EMBL" id="SUQ14611.1"/>
    </source>
</evidence>
<feature type="binding site" evidence="6">
    <location>
        <position position="113"/>
    </location>
    <ligand>
        <name>Mg(2+)</name>
        <dbReference type="ChEBI" id="CHEBI:18420"/>
    </ligand>
</feature>
<evidence type="ECO:0000256" key="3">
    <source>
        <dbReference type="ARBA" id="ARBA00022695"/>
    </source>
</evidence>
<evidence type="ECO:0000256" key="1">
    <source>
        <dbReference type="ARBA" id="ARBA00010945"/>
    </source>
</evidence>
<dbReference type="Gene3D" id="3.30.1490.100">
    <property type="entry name" value="DNA polymerase, Y-family, little finger domain"/>
    <property type="match status" value="1"/>
</dbReference>
<dbReference type="Pfam" id="PF00817">
    <property type="entry name" value="IMS"/>
    <property type="match status" value="1"/>
</dbReference>
<sequence length="428" mass="48754">MDSRIIYHIDVNSAFLSWESAYRIHHLGGKLDLRTIPSAIGGDVAMRHGIILAKSIPAKPYGIKTGMTIVEARQKCPKLYLAPPNYSLYQRCSNAFIDILREYTPDVEIYSIDEAYLDMTSTIHLYGKPVEVAYRIKDRIREELGFTVNVGISSNKLLAKMSSEFRKPDLVHTLFPEEIETKMWPLPVSELFFCGRATTKKLLNMGINTISDLAHTDIELLKSHLKKQGEIMWAFANGLDFSAVVAEVPAQKGYGNSTTTPFDVSDIETARKVLLGLCETVAARLRKDNFHAQVISVGIKSFDLRYASHQMHLNNPTNITIELYHYSCKLFEELWDNKTPIRHLGVHTSVLSFGESPRQMDFFDMTDYVRLETLDKTVDTIRLRYGNDSVKRAVFIHPYSTKHRLIDHMEGGVSREKRSIDYSKLKVV</sequence>
<keyword evidence="6" id="KW-0460">Magnesium</keyword>
<comment type="function">
    <text evidence="6">Poorly processive, error-prone DNA polymerase involved in untargeted mutagenesis. Copies undamaged DNA at stalled replication forks, which arise in vivo from mismatched or misaligned primer ends. These misaligned primers can be extended by PolIV. Exhibits no 3'-5' exonuclease (proofreading) activity. May be involved in translesional synthesis, in conjunction with the beta clamp from PolIII.</text>
</comment>
<accession>A0A316AHJ6</accession>
<dbReference type="PANTHER" id="PTHR11076:SF35">
    <property type="entry name" value="DNA REPAIR PROTEIN HOMOLOG YOBH"/>
    <property type="match status" value="1"/>
</dbReference>
<evidence type="ECO:0000313" key="9">
    <source>
        <dbReference type="Proteomes" id="UP000254051"/>
    </source>
</evidence>
<evidence type="ECO:0000256" key="4">
    <source>
        <dbReference type="ARBA" id="ARBA00022763"/>
    </source>
</evidence>
<dbReference type="InterPro" id="IPR017961">
    <property type="entry name" value="DNA_pol_Y-fam_little_finger"/>
</dbReference>
<feature type="site" description="Substrate discrimination" evidence="6">
    <location>
        <position position="15"/>
    </location>
</feature>
<dbReference type="PANTHER" id="PTHR11076">
    <property type="entry name" value="DNA REPAIR POLYMERASE UMUC / TRANSFERASE FAMILY MEMBER"/>
    <property type="match status" value="1"/>
</dbReference>
<dbReference type="InterPro" id="IPR050116">
    <property type="entry name" value="DNA_polymerase-Y"/>
</dbReference>
<dbReference type="CDD" id="cd03586">
    <property type="entry name" value="PolY_Pol_IV_kappa"/>
    <property type="match status" value="1"/>
</dbReference>
<keyword evidence="6" id="KW-0479">Metal-binding</keyword>
<reference evidence="9" key="1">
    <citation type="submission" date="2017-07" db="EMBL/GenBank/DDBJ databases">
        <authorList>
            <person name="Varghese N."/>
            <person name="Submissions S."/>
        </authorList>
    </citation>
    <scope>NUCLEOTIDE SEQUENCE [LARGE SCALE GENOMIC DNA]</scope>
    <source>
        <strain evidence="9">NLAE-zl-C134</strain>
    </source>
</reference>
<dbReference type="GO" id="GO:0042276">
    <property type="term" value="P:error-prone translesion synthesis"/>
    <property type="evidence" value="ECO:0007669"/>
    <property type="project" value="TreeGrafter"/>
</dbReference>
<dbReference type="GO" id="GO:0005829">
    <property type="term" value="C:cytosol"/>
    <property type="evidence" value="ECO:0007669"/>
    <property type="project" value="TreeGrafter"/>
</dbReference>
<evidence type="ECO:0000256" key="5">
    <source>
        <dbReference type="ARBA" id="ARBA00022932"/>
    </source>
</evidence>
<comment type="subcellular location">
    <subcellularLocation>
        <location evidence="6">Cytoplasm</location>
    </subcellularLocation>
</comment>
<keyword evidence="4 6" id="KW-0227">DNA damage</keyword>
<dbReference type="EMBL" id="UHJJ01000007">
    <property type="protein sequence ID" value="SUQ14611.1"/>
    <property type="molecule type" value="Genomic_DNA"/>
</dbReference>
<feature type="active site" evidence="6">
    <location>
        <position position="114"/>
    </location>
</feature>
<dbReference type="InterPro" id="IPR043502">
    <property type="entry name" value="DNA/RNA_pol_sf"/>
</dbReference>
<keyword evidence="6" id="KW-0238">DNA-binding</keyword>
<dbReference type="InterPro" id="IPR001126">
    <property type="entry name" value="UmuC"/>
</dbReference>
<comment type="catalytic activity">
    <reaction evidence="6">
        <text>DNA(n) + a 2'-deoxyribonucleoside 5'-triphosphate = DNA(n+1) + diphosphate</text>
        <dbReference type="Rhea" id="RHEA:22508"/>
        <dbReference type="Rhea" id="RHEA-COMP:17339"/>
        <dbReference type="Rhea" id="RHEA-COMP:17340"/>
        <dbReference type="ChEBI" id="CHEBI:33019"/>
        <dbReference type="ChEBI" id="CHEBI:61560"/>
        <dbReference type="ChEBI" id="CHEBI:173112"/>
        <dbReference type="EC" id="2.7.7.7"/>
    </reaction>
</comment>
<protein>
    <recommendedName>
        <fullName evidence="6">DNA polymerase IV</fullName>
        <shortName evidence="6">Pol IV</shortName>
        <ecNumber evidence="6">2.7.7.7</ecNumber>
    </recommendedName>
</protein>
<keyword evidence="2 6" id="KW-0515">Mutator protein</keyword>
<comment type="similarity">
    <text evidence="1 6">Belongs to the DNA polymerase type-Y family.</text>
</comment>
<dbReference type="SUPFAM" id="SSF56672">
    <property type="entry name" value="DNA/RNA polymerases"/>
    <property type="match status" value="1"/>
</dbReference>
<name>A0A316AHJ6_9FIRM</name>
<comment type="subunit">
    <text evidence="6">Monomer.</text>
</comment>
<dbReference type="GO" id="GO:0000287">
    <property type="term" value="F:magnesium ion binding"/>
    <property type="evidence" value="ECO:0007669"/>
    <property type="project" value="UniProtKB-UniRule"/>
</dbReference>
<feature type="binding site" evidence="6">
    <location>
        <position position="10"/>
    </location>
    <ligand>
        <name>Mg(2+)</name>
        <dbReference type="ChEBI" id="CHEBI:18420"/>
    </ligand>
</feature>
<dbReference type="GO" id="GO:0003684">
    <property type="term" value="F:damaged DNA binding"/>
    <property type="evidence" value="ECO:0007669"/>
    <property type="project" value="InterPro"/>
</dbReference>
<keyword evidence="6" id="KW-0808">Transferase</keyword>
<feature type="domain" description="UmuC" evidence="7">
    <location>
        <begin position="6"/>
        <end position="195"/>
    </location>
</feature>
<keyword evidence="3 6" id="KW-0548">Nucleotidyltransferase</keyword>
<dbReference type="HAMAP" id="MF_01113">
    <property type="entry name" value="DNApol_IV"/>
    <property type="match status" value="1"/>
</dbReference>
<dbReference type="GO" id="GO:0009432">
    <property type="term" value="P:SOS response"/>
    <property type="evidence" value="ECO:0007669"/>
    <property type="project" value="TreeGrafter"/>
</dbReference>
<dbReference type="SUPFAM" id="SSF100879">
    <property type="entry name" value="Lesion bypass DNA polymerase (Y-family), little finger domain"/>
    <property type="match status" value="1"/>
</dbReference>
<dbReference type="Gene3D" id="3.40.1170.60">
    <property type="match status" value="1"/>
</dbReference>
<proteinExistence type="inferred from homology"/>
<dbReference type="GO" id="GO:0006261">
    <property type="term" value="P:DNA-templated DNA replication"/>
    <property type="evidence" value="ECO:0007669"/>
    <property type="project" value="UniProtKB-UniRule"/>
</dbReference>
<dbReference type="InterPro" id="IPR036775">
    <property type="entry name" value="DNA_pol_Y-fam_lit_finger_sf"/>
</dbReference>
<evidence type="ECO:0000256" key="6">
    <source>
        <dbReference type="HAMAP-Rule" id="MF_01113"/>
    </source>
</evidence>
<dbReference type="PROSITE" id="PS50173">
    <property type="entry name" value="UMUC"/>
    <property type="match status" value="1"/>
</dbReference>
<gene>
    <name evidence="6" type="primary">dinB</name>
    <name evidence="8" type="ORF">SAMN05216529_10764</name>
</gene>
<keyword evidence="5 6" id="KW-0239">DNA-directed DNA polymerase</keyword>
<organism evidence="8 9">
    <name type="scientific">Faecalicatena contorta</name>
    <dbReference type="NCBI Taxonomy" id="39482"/>
    <lineage>
        <taxon>Bacteria</taxon>
        <taxon>Bacillati</taxon>
        <taxon>Bacillota</taxon>
        <taxon>Clostridia</taxon>
        <taxon>Lachnospirales</taxon>
        <taxon>Lachnospiraceae</taxon>
        <taxon>Faecalicatena</taxon>
    </lineage>
</organism>